<dbReference type="Proteomes" id="UP000266841">
    <property type="component" value="Unassembled WGS sequence"/>
</dbReference>
<proteinExistence type="predicted"/>
<reference evidence="1 2" key="1">
    <citation type="journal article" date="2012" name="Genome Biol.">
        <title>Genome and low-iron response of an oceanic diatom adapted to chronic iron limitation.</title>
        <authorList>
            <person name="Lommer M."/>
            <person name="Specht M."/>
            <person name="Roy A.S."/>
            <person name="Kraemer L."/>
            <person name="Andreson R."/>
            <person name="Gutowska M.A."/>
            <person name="Wolf J."/>
            <person name="Bergner S.V."/>
            <person name="Schilhabel M.B."/>
            <person name="Klostermeier U.C."/>
            <person name="Beiko R.G."/>
            <person name="Rosenstiel P."/>
            <person name="Hippler M."/>
            <person name="Laroche J."/>
        </authorList>
    </citation>
    <scope>NUCLEOTIDE SEQUENCE [LARGE SCALE GENOMIC DNA]</scope>
    <source>
        <strain evidence="1 2">CCMP1005</strain>
    </source>
</reference>
<comment type="caution">
    <text evidence="1">The sequence shown here is derived from an EMBL/GenBank/DDBJ whole genome shotgun (WGS) entry which is preliminary data.</text>
</comment>
<dbReference type="EMBL" id="AGNL01024550">
    <property type="protein sequence ID" value="EJK58673.1"/>
    <property type="molecule type" value="Genomic_DNA"/>
</dbReference>
<dbReference type="AlphaFoldDB" id="K0RY38"/>
<dbReference type="PANTHER" id="PTHR46655">
    <property type="entry name" value="HISTONE-LYSINE N-METHYLTRANSFERASE ATXR3"/>
    <property type="match status" value="1"/>
</dbReference>
<dbReference type="PANTHER" id="PTHR46655:SF1">
    <property type="entry name" value="HISTONE-LYSINE N-METHYLTRANSFERASE ATXR3"/>
    <property type="match status" value="1"/>
</dbReference>
<accession>K0RY38</accession>
<evidence type="ECO:0000313" key="1">
    <source>
        <dbReference type="EMBL" id="EJK58673.1"/>
    </source>
</evidence>
<feature type="non-terminal residue" evidence="1">
    <location>
        <position position="1"/>
    </location>
</feature>
<protein>
    <submittedName>
        <fullName evidence="1">Uncharacterized protein</fullName>
    </submittedName>
</protein>
<name>K0RY38_THAOC</name>
<organism evidence="1 2">
    <name type="scientific">Thalassiosira oceanica</name>
    <name type="common">Marine diatom</name>
    <dbReference type="NCBI Taxonomy" id="159749"/>
    <lineage>
        <taxon>Eukaryota</taxon>
        <taxon>Sar</taxon>
        <taxon>Stramenopiles</taxon>
        <taxon>Ochrophyta</taxon>
        <taxon>Bacillariophyta</taxon>
        <taxon>Coscinodiscophyceae</taxon>
        <taxon>Thalassiosirophycidae</taxon>
        <taxon>Thalassiosirales</taxon>
        <taxon>Thalassiosiraceae</taxon>
        <taxon>Thalassiosira</taxon>
    </lineage>
</organism>
<gene>
    <name evidence="1" type="ORF">THAOC_21183</name>
</gene>
<keyword evidence="2" id="KW-1185">Reference proteome</keyword>
<evidence type="ECO:0000313" key="2">
    <source>
        <dbReference type="Proteomes" id="UP000266841"/>
    </source>
</evidence>
<sequence>THRQGQEEEAEEGRGGEQATADLLLMYACTTTFFSLQPFHQFDSTPIEVYAREIGNQVPAELPWKRRR</sequence>